<evidence type="ECO:0000256" key="3">
    <source>
        <dbReference type="ARBA" id="ARBA00022448"/>
    </source>
</evidence>
<keyword evidence="15" id="KW-1185">Reference proteome</keyword>
<dbReference type="Pfam" id="PF00474">
    <property type="entry name" value="SSF"/>
    <property type="match status" value="1"/>
</dbReference>
<dbReference type="AlphaFoldDB" id="I3TFD4"/>
<dbReference type="eggNOG" id="arCOG01316">
    <property type="taxonomic scope" value="Archaea"/>
</dbReference>
<accession>I3TFD4</accession>
<dbReference type="InterPro" id="IPR038377">
    <property type="entry name" value="Na/Glc_symporter_sf"/>
</dbReference>
<evidence type="ECO:0000256" key="12">
    <source>
        <dbReference type="RuleBase" id="RU362091"/>
    </source>
</evidence>
<gene>
    <name evidence="14" type="ordered locus">TCELL_1049</name>
</gene>
<feature type="transmembrane region" description="Helical" evidence="13">
    <location>
        <begin position="320"/>
        <end position="341"/>
    </location>
</feature>
<dbReference type="EMBL" id="CP003531">
    <property type="protein sequence ID" value="AFK51472.1"/>
    <property type="molecule type" value="Genomic_DNA"/>
</dbReference>
<dbReference type="RefSeq" id="WP_014737722.1">
    <property type="nucleotide sequence ID" value="NC_017954.1"/>
</dbReference>
<evidence type="ECO:0000256" key="13">
    <source>
        <dbReference type="SAM" id="Phobius"/>
    </source>
</evidence>
<dbReference type="Gene3D" id="1.20.1730.10">
    <property type="entry name" value="Sodium/glucose cotransporter"/>
    <property type="match status" value="1"/>
</dbReference>
<dbReference type="GO" id="GO:0006814">
    <property type="term" value="P:sodium ion transport"/>
    <property type="evidence" value="ECO:0007669"/>
    <property type="project" value="UniProtKB-KW"/>
</dbReference>
<feature type="transmembrane region" description="Helical" evidence="13">
    <location>
        <begin position="6"/>
        <end position="23"/>
    </location>
</feature>
<evidence type="ECO:0000256" key="10">
    <source>
        <dbReference type="ARBA" id="ARBA00023136"/>
    </source>
</evidence>
<keyword evidence="7 13" id="KW-1133">Transmembrane helix</keyword>
<dbReference type="PANTHER" id="PTHR48086:SF3">
    <property type="entry name" value="SODIUM_PROLINE SYMPORTER"/>
    <property type="match status" value="1"/>
</dbReference>
<evidence type="ECO:0000313" key="14">
    <source>
        <dbReference type="EMBL" id="AFK51472.1"/>
    </source>
</evidence>
<feature type="transmembrane region" description="Helical" evidence="13">
    <location>
        <begin position="159"/>
        <end position="180"/>
    </location>
</feature>
<evidence type="ECO:0000256" key="4">
    <source>
        <dbReference type="ARBA" id="ARBA00022475"/>
    </source>
</evidence>
<sequence>MNAAFFLALLLYAAAGSALALFSRRYFRRDIRDYYVTSGRLGGVVSALTYAATTYSAFMMLGLVGLAYATGAGALGFELAYLASTVLLLSTAGYRIHRLSRERGWISPNQMLADMYGSRALGLAASLVYLYAMLPYLAAQVLGLRIVFGYGGLGEAESLAASALLVYAWIAVAGMWSVALTNLLQGSLMLFGGLAYLGWLLLFFTPSRGLTPGRLLDDLGSAGYLGLTGFWTPSVFLAYTIPWVFFAVSNPQVVAKLYLPRSGKAYRETVAYFFAYGLLYTLVVVVAGLAARGLAIEGVLPEDIPRDNVTPTLLGYMDPALGSVIAVSIIAATVDTANSIVLAVSSSVATTLGARSVNAARALDAALVAAATAIAALKPGFIVDLSVLTSVILLPVGLVTLVGAYTAGERSAALRYGSLASLLAGAGLATYYAVALGPRRAFTYTVAGLPVSGLVAAVSGAALLASYAAHRLSRGSPRGS</sequence>
<feature type="transmembrane region" description="Helical" evidence="13">
    <location>
        <begin position="44"/>
        <end position="69"/>
    </location>
</feature>
<dbReference type="GO" id="GO:0005886">
    <property type="term" value="C:plasma membrane"/>
    <property type="evidence" value="ECO:0007669"/>
    <property type="project" value="UniProtKB-SubCell"/>
</dbReference>
<evidence type="ECO:0000256" key="5">
    <source>
        <dbReference type="ARBA" id="ARBA00022692"/>
    </source>
</evidence>
<keyword evidence="9" id="KW-0406">Ion transport</keyword>
<dbReference type="KEGG" id="thg:TCELL_1049"/>
<dbReference type="STRING" id="1184251.TCELL_1049"/>
<dbReference type="InterPro" id="IPR050277">
    <property type="entry name" value="Sodium:Solute_Symporter"/>
</dbReference>
<dbReference type="PROSITE" id="PS50283">
    <property type="entry name" value="NA_SOLUT_SYMP_3"/>
    <property type="match status" value="1"/>
</dbReference>
<dbReference type="OrthoDB" id="19182at2157"/>
<dbReference type="Proteomes" id="UP000005270">
    <property type="component" value="Chromosome"/>
</dbReference>
<dbReference type="HOGENOM" id="CLU_018808_15_0_2"/>
<proteinExistence type="inferred from homology"/>
<feature type="transmembrane region" description="Helical" evidence="13">
    <location>
        <begin position="116"/>
        <end position="139"/>
    </location>
</feature>
<evidence type="ECO:0000256" key="7">
    <source>
        <dbReference type="ARBA" id="ARBA00022989"/>
    </source>
</evidence>
<feature type="transmembrane region" description="Helical" evidence="13">
    <location>
        <begin position="224"/>
        <end position="248"/>
    </location>
</feature>
<evidence type="ECO:0000256" key="8">
    <source>
        <dbReference type="ARBA" id="ARBA00023053"/>
    </source>
</evidence>
<dbReference type="InterPro" id="IPR001734">
    <property type="entry name" value="Na/solute_symporter"/>
</dbReference>
<reference evidence="14 15" key="1">
    <citation type="journal article" date="2012" name="J. Bacteriol.">
        <title>Complete genome sequence of the hyperthermophilic cellulolytic Crenarchaeon 'Thermogladius cellulolyticus' 1633.</title>
        <authorList>
            <person name="Mardanov A.V."/>
            <person name="Kochetkova T.V."/>
            <person name="Beletsky A.V."/>
            <person name="Bonch-Osmolovskaya E.A."/>
            <person name="Ravin N.V."/>
            <person name="Skryabin K.G."/>
        </authorList>
    </citation>
    <scope>NUCLEOTIDE SEQUENCE [LARGE SCALE GENOMIC DNA]</scope>
    <source>
        <strain evidence="15">DSM 22663 / VKM B-2946 / 1633</strain>
    </source>
</reference>
<evidence type="ECO:0000256" key="2">
    <source>
        <dbReference type="ARBA" id="ARBA00006434"/>
    </source>
</evidence>
<feature type="transmembrane region" description="Helical" evidence="13">
    <location>
        <begin position="387"/>
        <end position="407"/>
    </location>
</feature>
<comment type="subcellular location">
    <subcellularLocation>
        <location evidence="1">Cell membrane</location>
        <topology evidence="1">Multi-pass membrane protein</topology>
    </subcellularLocation>
</comment>
<feature type="transmembrane region" description="Helical" evidence="13">
    <location>
        <begin position="75"/>
        <end position="96"/>
    </location>
</feature>
<keyword evidence="6" id="KW-0769">Symport</keyword>
<evidence type="ECO:0000256" key="6">
    <source>
        <dbReference type="ARBA" id="ARBA00022847"/>
    </source>
</evidence>
<feature type="transmembrane region" description="Helical" evidence="13">
    <location>
        <begin position="414"/>
        <end position="434"/>
    </location>
</feature>
<dbReference type="GO" id="GO:0015293">
    <property type="term" value="F:symporter activity"/>
    <property type="evidence" value="ECO:0007669"/>
    <property type="project" value="UniProtKB-KW"/>
</dbReference>
<feature type="transmembrane region" description="Helical" evidence="13">
    <location>
        <begin position="446"/>
        <end position="469"/>
    </location>
</feature>
<evidence type="ECO:0000256" key="1">
    <source>
        <dbReference type="ARBA" id="ARBA00004651"/>
    </source>
</evidence>
<feature type="transmembrane region" description="Helical" evidence="13">
    <location>
        <begin position="187"/>
        <end position="204"/>
    </location>
</feature>
<comment type="similarity">
    <text evidence="2 12">Belongs to the sodium:solute symporter (SSF) (TC 2.A.21) family.</text>
</comment>
<evidence type="ECO:0000256" key="9">
    <source>
        <dbReference type="ARBA" id="ARBA00023065"/>
    </source>
</evidence>
<keyword evidence="3" id="KW-0813">Transport</keyword>
<dbReference type="PANTHER" id="PTHR48086">
    <property type="entry name" value="SODIUM/PROLINE SYMPORTER-RELATED"/>
    <property type="match status" value="1"/>
</dbReference>
<dbReference type="GeneID" id="13013368"/>
<feature type="transmembrane region" description="Helical" evidence="13">
    <location>
        <begin position="362"/>
        <end position="381"/>
    </location>
</feature>
<keyword evidence="4" id="KW-1003">Cell membrane</keyword>
<keyword evidence="11" id="KW-0739">Sodium transport</keyword>
<evidence type="ECO:0000313" key="15">
    <source>
        <dbReference type="Proteomes" id="UP000005270"/>
    </source>
</evidence>
<dbReference type="InParanoid" id="I3TFD4"/>
<keyword evidence="5 13" id="KW-0812">Transmembrane</keyword>
<feature type="transmembrane region" description="Helical" evidence="13">
    <location>
        <begin position="269"/>
        <end position="291"/>
    </location>
</feature>
<keyword evidence="10 13" id="KW-0472">Membrane</keyword>
<name>I3TFD4_THEC1</name>
<protein>
    <submittedName>
        <fullName evidence="14">Pantothenate permease (PanF-3)</fullName>
    </submittedName>
</protein>
<keyword evidence="8" id="KW-0915">Sodium</keyword>
<evidence type="ECO:0000256" key="11">
    <source>
        <dbReference type="ARBA" id="ARBA00023201"/>
    </source>
</evidence>
<organism evidence="14 15">
    <name type="scientific">Thermogladius calderae (strain DSM 22663 / VKM B-2946 / 1633)</name>
    <dbReference type="NCBI Taxonomy" id="1184251"/>
    <lineage>
        <taxon>Archaea</taxon>
        <taxon>Thermoproteota</taxon>
        <taxon>Thermoprotei</taxon>
        <taxon>Desulfurococcales</taxon>
        <taxon>Desulfurococcaceae</taxon>
        <taxon>Thermogladius</taxon>
    </lineage>
</organism>